<protein>
    <submittedName>
        <fullName evidence="2">Uncharacterized protein</fullName>
    </submittedName>
</protein>
<sequence length="113" mass="12468">MRKDENHQDRGYPVRSQFSRDNGLAPTKSPTIGKITTRRMASSLVPDAPKVIVVGSSTPMIQIGQVPNPRNLIARPRLSHRQTCFIVVRKESLFQASTKGMVVVSLEVLPSTS</sequence>
<evidence type="ECO:0000313" key="2">
    <source>
        <dbReference type="EMBL" id="KIM49139.1"/>
    </source>
</evidence>
<name>A0A0C3CYC8_HEBCY</name>
<organism evidence="2 3">
    <name type="scientific">Hebeloma cylindrosporum</name>
    <dbReference type="NCBI Taxonomy" id="76867"/>
    <lineage>
        <taxon>Eukaryota</taxon>
        <taxon>Fungi</taxon>
        <taxon>Dikarya</taxon>
        <taxon>Basidiomycota</taxon>
        <taxon>Agaricomycotina</taxon>
        <taxon>Agaricomycetes</taxon>
        <taxon>Agaricomycetidae</taxon>
        <taxon>Agaricales</taxon>
        <taxon>Agaricineae</taxon>
        <taxon>Hymenogastraceae</taxon>
        <taxon>Hebeloma</taxon>
    </lineage>
</organism>
<accession>A0A0C3CYC8</accession>
<dbReference type="EMBL" id="KN831768">
    <property type="protein sequence ID" value="KIM49139.1"/>
    <property type="molecule type" value="Genomic_DNA"/>
</dbReference>
<dbReference type="Proteomes" id="UP000053424">
    <property type="component" value="Unassembled WGS sequence"/>
</dbReference>
<feature type="region of interest" description="Disordered" evidence="1">
    <location>
        <begin position="1"/>
        <end position="31"/>
    </location>
</feature>
<reference evidence="3" key="2">
    <citation type="submission" date="2015-01" db="EMBL/GenBank/DDBJ databases">
        <title>Evolutionary Origins and Diversification of the Mycorrhizal Mutualists.</title>
        <authorList>
            <consortium name="DOE Joint Genome Institute"/>
            <consortium name="Mycorrhizal Genomics Consortium"/>
            <person name="Kohler A."/>
            <person name="Kuo A."/>
            <person name="Nagy L.G."/>
            <person name="Floudas D."/>
            <person name="Copeland A."/>
            <person name="Barry K.W."/>
            <person name="Cichocki N."/>
            <person name="Veneault-Fourrey C."/>
            <person name="LaButti K."/>
            <person name="Lindquist E.A."/>
            <person name="Lipzen A."/>
            <person name="Lundell T."/>
            <person name="Morin E."/>
            <person name="Murat C."/>
            <person name="Riley R."/>
            <person name="Ohm R."/>
            <person name="Sun H."/>
            <person name="Tunlid A."/>
            <person name="Henrissat B."/>
            <person name="Grigoriev I.V."/>
            <person name="Hibbett D.S."/>
            <person name="Martin F."/>
        </authorList>
    </citation>
    <scope>NUCLEOTIDE SEQUENCE [LARGE SCALE GENOMIC DNA]</scope>
    <source>
        <strain evidence="3">h7</strain>
    </source>
</reference>
<feature type="compositionally biased region" description="Basic and acidic residues" evidence="1">
    <location>
        <begin position="1"/>
        <end position="12"/>
    </location>
</feature>
<evidence type="ECO:0000313" key="3">
    <source>
        <dbReference type="Proteomes" id="UP000053424"/>
    </source>
</evidence>
<reference evidence="2 3" key="1">
    <citation type="submission" date="2014-04" db="EMBL/GenBank/DDBJ databases">
        <authorList>
            <consortium name="DOE Joint Genome Institute"/>
            <person name="Kuo A."/>
            <person name="Gay G."/>
            <person name="Dore J."/>
            <person name="Kohler A."/>
            <person name="Nagy L.G."/>
            <person name="Floudas D."/>
            <person name="Copeland A."/>
            <person name="Barry K.W."/>
            <person name="Cichocki N."/>
            <person name="Veneault-Fourrey C."/>
            <person name="LaButti K."/>
            <person name="Lindquist E.A."/>
            <person name="Lipzen A."/>
            <person name="Lundell T."/>
            <person name="Morin E."/>
            <person name="Murat C."/>
            <person name="Sun H."/>
            <person name="Tunlid A."/>
            <person name="Henrissat B."/>
            <person name="Grigoriev I.V."/>
            <person name="Hibbett D.S."/>
            <person name="Martin F."/>
            <person name="Nordberg H.P."/>
            <person name="Cantor M.N."/>
            <person name="Hua S.X."/>
        </authorList>
    </citation>
    <scope>NUCLEOTIDE SEQUENCE [LARGE SCALE GENOMIC DNA]</scope>
    <source>
        <strain evidence="3">h7</strain>
    </source>
</reference>
<gene>
    <name evidence="2" type="ORF">M413DRAFT_97704</name>
</gene>
<keyword evidence="3" id="KW-1185">Reference proteome</keyword>
<evidence type="ECO:0000256" key="1">
    <source>
        <dbReference type="SAM" id="MobiDB-lite"/>
    </source>
</evidence>
<dbReference type="HOGENOM" id="CLU_2133788_0_0_1"/>
<proteinExistence type="predicted"/>
<dbReference type="AlphaFoldDB" id="A0A0C3CYC8"/>